<proteinExistence type="predicted"/>
<evidence type="ECO:0000313" key="2">
    <source>
        <dbReference type="EnsemblPlants" id="OBART11G12970.1"/>
    </source>
</evidence>
<dbReference type="Gramene" id="OBART11G12970.1">
    <property type="protein sequence ID" value="OBART11G12970.1"/>
    <property type="gene ID" value="OBART11G12970"/>
</dbReference>
<dbReference type="Proteomes" id="UP000026960">
    <property type="component" value="Chromosome 11"/>
</dbReference>
<feature type="region of interest" description="Disordered" evidence="1">
    <location>
        <begin position="50"/>
        <end position="78"/>
    </location>
</feature>
<organism evidence="2">
    <name type="scientific">Oryza barthii</name>
    <dbReference type="NCBI Taxonomy" id="65489"/>
    <lineage>
        <taxon>Eukaryota</taxon>
        <taxon>Viridiplantae</taxon>
        <taxon>Streptophyta</taxon>
        <taxon>Embryophyta</taxon>
        <taxon>Tracheophyta</taxon>
        <taxon>Spermatophyta</taxon>
        <taxon>Magnoliopsida</taxon>
        <taxon>Liliopsida</taxon>
        <taxon>Poales</taxon>
        <taxon>Poaceae</taxon>
        <taxon>BOP clade</taxon>
        <taxon>Oryzoideae</taxon>
        <taxon>Oryzeae</taxon>
        <taxon>Oryzinae</taxon>
        <taxon>Oryza</taxon>
    </lineage>
</organism>
<keyword evidence="3" id="KW-1185">Reference proteome</keyword>
<protein>
    <submittedName>
        <fullName evidence="2">Uncharacterized protein</fullName>
    </submittedName>
</protein>
<evidence type="ECO:0000256" key="1">
    <source>
        <dbReference type="SAM" id="MobiDB-lite"/>
    </source>
</evidence>
<feature type="compositionally biased region" description="Polar residues" evidence="1">
    <location>
        <begin position="50"/>
        <end position="69"/>
    </location>
</feature>
<accession>A0A0D3HLN4</accession>
<sequence length="99" mass="10277">MTMVVAACMRRSGISAADVLVTNGSSLTCGGDEAKGGTATTTTVATCGLRSSGSATGRLQNGGSTTSNRGSERAEERTLRLHCPRRHRTSVLVHAVLHY</sequence>
<name>A0A0D3HLN4_9ORYZ</name>
<evidence type="ECO:0000313" key="3">
    <source>
        <dbReference type="Proteomes" id="UP000026960"/>
    </source>
</evidence>
<dbReference type="PaxDb" id="65489-OBART11G12970.1"/>
<dbReference type="HOGENOM" id="CLU_2324074_0_0_1"/>
<reference evidence="2" key="1">
    <citation type="journal article" date="2009" name="Rice">
        <title>De Novo Next Generation Sequencing of Plant Genomes.</title>
        <authorList>
            <person name="Rounsley S."/>
            <person name="Marri P.R."/>
            <person name="Yu Y."/>
            <person name="He R."/>
            <person name="Sisneros N."/>
            <person name="Goicoechea J.L."/>
            <person name="Lee S.J."/>
            <person name="Angelova A."/>
            <person name="Kudrna D."/>
            <person name="Luo M."/>
            <person name="Affourtit J."/>
            <person name="Desany B."/>
            <person name="Knight J."/>
            <person name="Niazi F."/>
            <person name="Egholm M."/>
            <person name="Wing R.A."/>
        </authorList>
    </citation>
    <scope>NUCLEOTIDE SEQUENCE [LARGE SCALE GENOMIC DNA]</scope>
    <source>
        <strain evidence="2">cv. IRGC 105608</strain>
    </source>
</reference>
<reference evidence="2" key="2">
    <citation type="submission" date="2015-03" db="UniProtKB">
        <authorList>
            <consortium name="EnsemblPlants"/>
        </authorList>
    </citation>
    <scope>IDENTIFICATION</scope>
</reference>
<dbReference type="AlphaFoldDB" id="A0A0D3HLN4"/>
<dbReference type="EnsemblPlants" id="OBART11G12970.1">
    <property type="protein sequence ID" value="OBART11G12970.1"/>
    <property type="gene ID" value="OBART11G12970"/>
</dbReference>